<feature type="region of interest" description="Disordered" evidence="1">
    <location>
        <begin position="143"/>
        <end position="196"/>
    </location>
</feature>
<organism evidence="2 3">
    <name type="scientific">Tateyamaria armeniaca</name>
    <dbReference type="NCBI Taxonomy" id="2518930"/>
    <lineage>
        <taxon>Bacteria</taxon>
        <taxon>Pseudomonadati</taxon>
        <taxon>Pseudomonadota</taxon>
        <taxon>Alphaproteobacteria</taxon>
        <taxon>Rhodobacterales</taxon>
        <taxon>Roseobacteraceae</taxon>
        <taxon>Tateyamaria</taxon>
    </lineage>
</organism>
<name>A0ABW8UYT3_9RHOB</name>
<dbReference type="EMBL" id="JBHDIY010000004">
    <property type="protein sequence ID" value="MFL4472318.1"/>
    <property type="molecule type" value="Genomic_DNA"/>
</dbReference>
<proteinExistence type="predicted"/>
<gene>
    <name evidence="2" type="ORF">ACERZ8_21430</name>
</gene>
<comment type="caution">
    <text evidence="2">The sequence shown here is derived from an EMBL/GenBank/DDBJ whole genome shotgun (WGS) entry which is preliminary data.</text>
</comment>
<dbReference type="Proteomes" id="UP001627408">
    <property type="component" value="Unassembled WGS sequence"/>
</dbReference>
<accession>A0ABW8UYT3</accession>
<evidence type="ECO:0000256" key="1">
    <source>
        <dbReference type="SAM" id="MobiDB-lite"/>
    </source>
</evidence>
<protein>
    <submittedName>
        <fullName evidence="2">Uncharacterized protein</fullName>
    </submittedName>
</protein>
<reference evidence="2 3" key="1">
    <citation type="submission" date="2024-08" db="EMBL/GenBank/DDBJ databases">
        <title>Tateyamaria sp. nov., isolated from marine algae.</title>
        <authorList>
            <person name="Choi B.J."/>
            <person name="Kim J.M."/>
            <person name="Lee J.K."/>
            <person name="Choi D.G."/>
            <person name="Bayburt H."/>
            <person name="Baek J.H."/>
            <person name="Han D.M."/>
            <person name="Jeon C.O."/>
        </authorList>
    </citation>
    <scope>NUCLEOTIDE SEQUENCE [LARGE SCALE GENOMIC DNA]</scope>
    <source>
        <strain evidence="2 3">KMU-156</strain>
    </source>
</reference>
<evidence type="ECO:0000313" key="3">
    <source>
        <dbReference type="Proteomes" id="UP001627408"/>
    </source>
</evidence>
<feature type="compositionally biased region" description="Low complexity" evidence="1">
    <location>
        <begin position="143"/>
        <end position="181"/>
    </location>
</feature>
<sequence>MAARAAAGLPQPSIIIGLIAPGQEEEFGLESLLPGTVDAMGFALDDLAAREALRESDPEMFRRLIEEGHLDPGSDELNRVLQIELSRMNCYRSGIDGAWGPGSRRSVGEYFEQLASVDWPDQAPTQELFRAIMLNGDVACPTPVAAAPRRTTPTTSRPATTRTQTAPRAAAPAPARTAPAAKPKPKLSIGGSGVLR</sequence>
<dbReference type="RefSeq" id="WP_407594492.1">
    <property type="nucleotide sequence ID" value="NZ_JBHDIY010000004.1"/>
</dbReference>
<evidence type="ECO:0000313" key="2">
    <source>
        <dbReference type="EMBL" id="MFL4472318.1"/>
    </source>
</evidence>
<keyword evidence="3" id="KW-1185">Reference proteome</keyword>